<feature type="region of interest" description="Disordered" evidence="1">
    <location>
        <begin position="47"/>
        <end position="74"/>
    </location>
</feature>
<evidence type="ECO:0000313" key="2">
    <source>
        <dbReference type="EMBL" id="WPD18811.1"/>
    </source>
</evidence>
<evidence type="ECO:0000256" key="1">
    <source>
        <dbReference type="SAM" id="MobiDB-lite"/>
    </source>
</evidence>
<accession>A0ABZ0QMU4</accession>
<gene>
    <name evidence="2" type="ORF">Q5761_10660</name>
</gene>
<organism evidence="2 3">
    <name type="scientific">Thermaerobacter composti</name>
    <dbReference type="NCBI Taxonomy" id="554949"/>
    <lineage>
        <taxon>Bacteria</taxon>
        <taxon>Bacillati</taxon>
        <taxon>Bacillota</taxon>
        <taxon>Clostridia</taxon>
        <taxon>Eubacteriales</taxon>
        <taxon>Clostridiales Family XVII. Incertae Sedis</taxon>
        <taxon>Thermaerobacter</taxon>
    </lineage>
</organism>
<name>A0ABZ0QMU4_9FIRM</name>
<protein>
    <recommendedName>
        <fullName evidence="4">Zinc ribbon-containing protein</fullName>
    </recommendedName>
</protein>
<reference evidence="2 3" key="1">
    <citation type="submission" date="2023-08" db="EMBL/GenBank/DDBJ databases">
        <title>Genome sequence of Thermaerobacter compostii strain Ins1, a spore-forming filamentous bacterium isolated from a deep geothermal reservoir.</title>
        <authorList>
            <person name="Bregnard D."/>
            <person name="Gonzalez D."/>
            <person name="Junier P."/>
        </authorList>
    </citation>
    <scope>NUCLEOTIDE SEQUENCE [LARGE SCALE GENOMIC DNA]</scope>
    <source>
        <strain evidence="2 3">Ins1</strain>
    </source>
</reference>
<evidence type="ECO:0000313" key="3">
    <source>
        <dbReference type="Proteomes" id="UP001304683"/>
    </source>
</evidence>
<keyword evidence="3" id="KW-1185">Reference proteome</keyword>
<evidence type="ECO:0008006" key="4">
    <source>
        <dbReference type="Google" id="ProtNLM"/>
    </source>
</evidence>
<dbReference type="Pfam" id="PF07295">
    <property type="entry name" value="DUF1451"/>
    <property type="match status" value="1"/>
</dbReference>
<dbReference type="InterPro" id="IPR009912">
    <property type="entry name" value="DUF1451"/>
</dbReference>
<dbReference type="EMBL" id="CP132508">
    <property type="protein sequence ID" value="WPD18811.1"/>
    <property type="molecule type" value="Genomic_DNA"/>
</dbReference>
<sequence>MPRTGEEPGPGVYTCTRCGQTVRLDDAGDRLPPCPDCRNTEFVRAGTDPAAAGVSARVAPSEREEEETGRAPRR</sequence>
<proteinExistence type="predicted"/>
<dbReference type="Proteomes" id="UP001304683">
    <property type="component" value="Chromosome"/>
</dbReference>
<dbReference type="RefSeq" id="WP_135224343.1">
    <property type="nucleotide sequence ID" value="NZ_CP132508.1"/>
</dbReference>